<feature type="region of interest" description="Disordered" evidence="1">
    <location>
        <begin position="33"/>
        <end position="56"/>
    </location>
</feature>
<reference evidence="2" key="2">
    <citation type="submission" date="2020-10" db="EMBL/GenBank/DDBJ databases">
        <authorList>
            <person name="Cooper E.A."/>
            <person name="Brenton Z.W."/>
            <person name="Flinn B.S."/>
            <person name="Jenkins J."/>
            <person name="Shu S."/>
            <person name="Flowers D."/>
            <person name="Luo F."/>
            <person name="Wang Y."/>
            <person name="Xia P."/>
            <person name="Barry K."/>
            <person name="Daum C."/>
            <person name="Lipzen A."/>
            <person name="Yoshinaga Y."/>
            <person name="Schmutz J."/>
            <person name="Saski C."/>
            <person name="Vermerris W."/>
            <person name="Kresovich S."/>
        </authorList>
    </citation>
    <scope>NUCLEOTIDE SEQUENCE</scope>
</reference>
<organism evidence="2 3">
    <name type="scientific">Sorghum bicolor</name>
    <name type="common">Sorghum</name>
    <name type="synonym">Sorghum vulgare</name>
    <dbReference type="NCBI Taxonomy" id="4558"/>
    <lineage>
        <taxon>Eukaryota</taxon>
        <taxon>Viridiplantae</taxon>
        <taxon>Streptophyta</taxon>
        <taxon>Embryophyta</taxon>
        <taxon>Tracheophyta</taxon>
        <taxon>Spermatophyta</taxon>
        <taxon>Magnoliopsida</taxon>
        <taxon>Liliopsida</taxon>
        <taxon>Poales</taxon>
        <taxon>Poaceae</taxon>
        <taxon>PACMAD clade</taxon>
        <taxon>Panicoideae</taxon>
        <taxon>Andropogonodae</taxon>
        <taxon>Andropogoneae</taxon>
        <taxon>Sorghinae</taxon>
        <taxon>Sorghum</taxon>
    </lineage>
</organism>
<evidence type="ECO:0000313" key="2">
    <source>
        <dbReference type="EMBL" id="KAG0540362.1"/>
    </source>
</evidence>
<dbReference type="Proteomes" id="UP000807115">
    <property type="component" value="Chromosome 3"/>
</dbReference>
<reference evidence="2" key="1">
    <citation type="journal article" date="2019" name="BMC Genomics">
        <title>A new reference genome for Sorghum bicolor reveals high levels of sequence similarity between sweet and grain genotypes: implications for the genetics of sugar metabolism.</title>
        <authorList>
            <person name="Cooper E.A."/>
            <person name="Brenton Z.W."/>
            <person name="Flinn B.S."/>
            <person name="Jenkins J."/>
            <person name="Shu S."/>
            <person name="Flowers D."/>
            <person name="Luo F."/>
            <person name="Wang Y."/>
            <person name="Xia P."/>
            <person name="Barry K."/>
            <person name="Daum C."/>
            <person name="Lipzen A."/>
            <person name="Yoshinaga Y."/>
            <person name="Schmutz J."/>
            <person name="Saski C."/>
            <person name="Vermerris W."/>
            <person name="Kresovich S."/>
        </authorList>
    </citation>
    <scope>NUCLEOTIDE SEQUENCE</scope>
</reference>
<gene>
    <name evidence="2" type="ORF">BDA96_03G402300</name>
</gene>
<dbReference type="AlphaFoldDB" id="A0A921RHS7"/>
<evidence type="ECO:0000313" key="3">
    <source>
        <dbReference type="Proteomes" id="UP000807115"/>
    </source>
</evidence>
<dbReference type="EMBL" id="CM027682">
    <property type="protein sequence ID" value="KAG0540362.1"/>
    <property type="molecule type" value="Genomic_DNA"/>
</dbReference>
<protein>
    <submittedName>
        <fullName evidence="2">Uncharacterized protein</fullName>
    </submittedName>
</protein>
<evidence type="ECO:0000256" key="1">
    <source>
        <dbReference type="SAM" id="MobiDB-lite"/>
    </source>
</evidence>
<comment type="caution">
    <text evidence="2">The sequence shown here is derived from an EMBL/GenBank/DDBJ whole genome shotgun (WGS) entry which is preliminary data.</text>
</comment>
<accession>A0A921RHS7</accession>
<proteinExistence type="predicted"/>
<name>A0A921RHS7_SORBI</name>
<sequence>MAVGPENDETRRFSSPTRSLHAVQCMRSSFFPRPGPRVANNSTPPGEIRGPAPAPAGPADRVTAFVFHARTYFLNKSCMDGRTRTWKIELGIPTTTGKSSSLGEKNGSWRPSSVCSCSFSLSYCGFKFSYLKILLVYNFVSLFDCIGSLSTNSDSIHSLSTLKRKFSLYQSRYL</sequence>